<dbReference type="PANTHER" id="PTHR43394:SF1">
    <property type="entry name" value="ATP-BINDING CASSETTE SUB-FAMILY B MEMBER 10, MITOCHONDRIAL"/>
    <property type="match status" value="1"/>
</dbReference>
<dbReference type="InterPro" id="IPR036640">
    <property type="entry name" value="ABC1_TM_sf"/>
</dbReference>
<name>A0A2H6KI66_9APIC</name>
<proteinExistence type="predicted"/>
<evidence type="ECO:0000313" key="9">
    <source>
        <dbReference type="Proteomes" id="UP000236319"/>
    </source>
</evidence>
<feature type="domain" description="ABC transmembrane type-1" evidence="7">
    <location>
        <begin position="1"/>
        <end position="215"/>
    </location>
</feature>
<feature type="transmembrane region" description="Helical" evidence="5">
    <location>
        <begin position="149"/>
        <end position="170"/>
    </location>
</feature>
<keyword evidence="3 5" id="KW-1133">Transmembrane helix</keyword>
<dbReference type="Gene3D" id="3.40.50.300">
    <property type="entry name" value="P-loop containing nucleotide triphosphate hydrolases"/>
    <property type="match status" value="1"/>
</dbReference>
<accession>A0A2H6KI66</accession>
<dbReference type="InterPro" id="IPR039421">
    <property type="entry name" value="Type_1_exporter"/>
</dbReference>
<dbReference type="RefSeq" id="XP_028868926.1">
    <property type="nucleotide sequence ID" value="XM_029013093.1"/>
</dbReference>
<dbReference type="InterPro" id="IPR003439">
    <property type="entry name" value="ABC_transporter-like_ATP-bd"/>
</dbReference>
<feature type="transmembrane region" description="Helical" evidence="5">
    <location>
        <begin position="72"/>
        <end position="94"/>
    </location>
</feature>
<evidence type="ECO:0000259" key="7">
    <source>
        <dbReference type="PROSITE" id="PS50929"/>
    </source>
</evidence>
<dbReference type="PANTHER" id="PTHR43394">
    <property type="entry name" value="ATP-DEPENDENT PERMEASE MDL1, MITOCHONDRIAL"/>
    <property type="match status" value="1"/>
</dbReference>
<dbReference type="VEuPathDB" id="PiroplasmaDB:BOVATA_041760"/>
<evidence type="ECO:0000256" key="5">
    <source>
        <dbReference type="SAM" id="Phobius"/>
    </source>
</evidence>
<feature type="domain" description="ABC transporter" evidence="6">
    <location>
        <begin position="247"/>
        <end position="433"/>
    </location>
</feature>
<evidence type="ECO:0000256" key="1">
    <source>
        <dbReference type="ARBA" id="ARBA00004141"/>
    </source>
</evidence>
<evidence type="ECO:0000256" key="3">
    <source>
        <dbReference type="ARBA" id="ARBA00022989"/>
    </source>
</evidence>
<evidence type="ECO:0000256" key="4">
    <source>
        <dbReference type="ARBA" id="ARBA00023136"/>
    </source>
</evidence>
<evidence type="ECO:0000256" key="2">
    <source>
        <dbReference type="ARBA" id="ARBA00022692"/>
    </source>
</evidence>
<dbReference type="GO" id="GO:0005524">
    <property type="term" value="F:ATP binding"/>
    <property type="evidence" value="ECO:0007669"/>
    <property type="project" value="UniProtKB-KW"/>
</dbReference>
<dbReference type="InterPro" id="IPR027417">
    <property type="entry name" value="P-loop_NTPase"/>
</dbReference>
<dbReference type="GeneID" id="39876453"/>
<dbReference type="Gene3D" id="1.20.1560.10">
    <property type="entry name" value="ABC transporter type 1, transmembrane domain"/>
    <property type="match status" value="1"/>
</dbReference>
<dbReference type="GO" id="GO:0090374">
    <property type="term" value="P:oligopeptide export from mitochondrion"/>
    <property type="evidence" value="ECO:0007669"/>
    <property type="project" value="TreeGrafter"/>
</dbReference>
<dbReference type="GO" id="GO:0015421">
    <property type="term" value="F:ABC-type oligopeptide transporter activity"/>
    <property type="evidence" value="ECO:0007669"/>
    <property type="project" value="TreeGrafter"/>
</dbReference>
<dbReference type="Pfam" id="PF00005">
    <property type="entry name" value="ABC_tran"/>
    <property type="match status" value="1"/>
</dbReference>
<dbReference type="SUPFAM" id="SSF90123">
    <property type="entry name" value="ABC transporter transmembrane region"/>
    <property type="match status" value="1"/>
</dbReference>
<keyword evidence="2 5" id="KW-0812">Transmembrane</keyword>
<sequence>MARRMREDLYASMLRRDVGFFDKHSSGKLSSVISTDTAVAAGIIDHLCQMVRASASFVVGTYFSLKLAPVSLMVQTMLPIIALMLMILPLSRCVQRQTAIQMRRLATLISHTEEKISHMKTVKAFNAEPIEQTAFAEKMRNLFNASVKVAFYNASMNFVAVGAVGSLIILTVNKSASLILDGTMQIGDVTSLLMYTALVGGSLQSCTSSIAEIRKCIGAGVTLASHMDGEDVPSKSKYPLSSISPEIEFKNVSFSYPSRPDSAILREISFVLPSGKTMVVLGESGCGKSSIIQVLLGLYAPNAGSICVNGVPLSDIDIKEFRSLCGWVEQQGALFNETIRNNVLYGNDREEVDLEDSYNRSGLMEVVNSMPDGDKTVVGQMGKGLSGGQRQRVSIARIFARHPKLVLLDEVTSALDVESEQQLNRSLAKVRYMK</sequence>
<dbReference type="InterPro" id="IPR011527">
    <property type="entry name" value="ABC1_TM_dom"/>
</dbReference>
<keyword evidence="8" id="KW-0547">Nucleotide-binding</keyword>
<dbReference type="SUPFAM" id="SSF52540">
    <property type="entry name" value="P-loop containing nucleoside triphosphate hydrolases"/>
    <property type="match status" value="1"/>
</dbReference>
<protein>
    <submittedName>
        <fullName evidence="8">ATP-binding cassette sub-family B member mitochondrial-like protein</fullName>
    </submittedName>
</protein>
<dbReference type="Proteomes" id="UP000236319">
    <property type="component" value="Unassembled WGS sequence"/>
</dbReference>
<keyword evidence="8" id="KW-0067">ATP-binding</keyword>
<dbReference type="PROSITE" id="PS50929">
    <property type="entry name" value="ABC_TM1F"/>
    <property type="match status" value="1"/>
</dbReference>
<evidence type="ECO:0000259" key="6">
    <source>
        <dbReference type="PROSITE" id="PS50893"/>
    </source>
</evidence>
<dbReference type="InterPro" id="IPR017871">
    <property type="entry name" value="ABC_transporter-like_CS"/>
</dbReference>
<comment type="subcellular location">
    <subcellularLocation>
        <location evidence="1">Membrane</location>
        <topology evidence="1">Multi-pass membrane protein</topology>
    </subcellularLocation>
</comment>
<evidence type="ECO:0000313" key="8">
    <source>
        <dbReference type="EMBL" id="GBE62683.1"/>
    </source>
</evidence>
<organism evidence="8 9">
    <name type="scientific">Babesia ovata</name>
    <dbReference type="NCBI Taxonomy" id="189622"/>
    <lineage>
        <taxon>Eukaryota</taxon>
        <taxon>Sar</taxon>
        <taxon>Alveolata</taxon>
        <taxon>Apicomplexa</taxon>
        <taxon>Aconoidasida</taxon>
        <taxon>Piroplasmida</taxon>
        <taxon>Babesiidae</taxon>
        <taxon>Babesia</taxon>
    </lineage>
</organism>
<dbReference type="Pfam" id="PF00664">
    <property type="entry name" value="ABC_membrane"/>
    <property type="match status" value="1"/>
</dbReference>
<keyword evidence="9" id="KW-1185">Reference proteome</keyword>
<dbReference type="AlphaFoldDB" id="A0A2H6KI66"/>
<reference evidence="8 9" key="1">
    <citation type="journal article" date="2017" name="BMC Genomics">
        <title>Whole-genome assembly of Babesia ovata and comparative genomics between closely related pathogens.</title>
        <authorList>
            <person name="Yamagishi J."/>
            <person name="Asada M."/>
            <person name="Hakimi H."/>
            <person name="Tanaka T.Q."/>
            <person name="Sugimoto C."/>
            <person name="Kawazu S."/>
        </authorList>
    </citation>
    <scope>NUCLEOTIDE SEQUENCE [LARGE SCALE GENOMIC DNA]</scope>
    <source>
        <strain evidence="8 9">Miyake</strain>
    </source>
</reference>
<keyword evidence="4 5" id="KW-0472">Membrane</keyword>
<dbReference type="GO" id="GO:0005743">
    <property type="term" value="C:mitochondrial inner membrane"/>
    <property type="evidence" value="ECO:0007669"/>
    <property type="project" value="TreeGrafter"/>
</dbReference>
<dbReference type="PROSITE" id="PS50893">
    <property type="entry name" value="ABC_TRANSPORTER_2"/>
    <property type="match status" value="1"/>
</dbReference>
<gene>
    <name evidence="8" type="ORF">BOVATA_041760</name>
</gene>
<dbReference type="PROSITE" id="PS00211">
    <property type="entry name" value="ABC_TRANSPORTER_1"/>
    <property type="match status" value="1"/>
</dbReference>
<comment type="caution">
    <text evidence="8">The sequence shown here is derived from an EMBL/GenBank/DDBJ whole genome shotgun (WGS) entry which is preliminary data.</text>
</comment>
<dbReference type="GO" id="GO:0016887">
    <property type="term" value="F:ATP hydrolysis activity"/>
    <property type="evidence" value="ECO:0007669"/>
    <property type="project" value="InterPro"/>
</dbReference>
<dbReference type="OrthoDB" id="6500128at2759"/>
<dbReference type="EMBL" id="BDSA01000006">
    <property type="protein sequence ID" value="GBE62683.1"/>
    <property type="molecule type" value="Genomic_DNA"/>
</dbReference>